<proteinExistence type="predicted"/>
<dbReference type="EMBL" id="LAZR01043124">
    <property type="protein sequence ID" value="KKL07846.1"/>
    <property type="molecule type" value="Genomic_DNA"/>
</dbReference>
<gene>
    <name evidence="1" type="ORF">LCGC14_2581920</name>
</gene>
<name>A0A0F9CQB0_9ZZZZ</name>
<reference evidence="1" key="1">
    <citation type="journal article" date="2015" name="Nature">
        <title>Complex archaea that bridge the gap between prokaryotes and eukaryotes.</title>
        <authorList>
            <person name="Spang A."/>
            <person name="Saw J.H."/>
            <person name="Jorgensen S.L."/>
            <person name="Zaremba-Niedzwiedzka K."/>
            <person name="Martijn J."/>
            <person name="Lind A.E."/>
            <person name="van Eijk R."/>
            <person name="Schleper C."/>
            <person name="Guy L."/>
            <person name="Ettema T.J."/>
        </authorList>
    </citation>
    <scope>NUCLEOTIDE SEQUENCE</scope>
</reference>
<accession>A0A0F9CQB0</accession>
<dbReference type="AlphaFoldDB" id="A0A0F9CQB0"/>
<comment type="caution">
    <text evidence="1">The sequence shown here is derived from an EMBL/GenBank/DDBJ whole genome shotgun (WGS) entry which is preliminary data.</text>
</comment>
<evidence type="ECO:0000313" key="1">
    <source>
        <dbReference type="EMBL" id="KKL07846.1"/>
    </source>
</evidence>
<sequence length="61" mass="7313">MKKKDFHLGDPIYLNGRWIGIYTMELEGEYLGIYDYVIGINKFNIETEKFEGCINYEKENR</sequence>
<organism evidence="1">
    <name type="scientific">marine sediment metagenome</name>
    <dbReference type="NCBI Taxonomy" id="412755"/>
    <lineage>
        <taxon>unclassified sequences</taxon>
        <taxon>metagenomes</taxon>
        <taxon>ecological metagenomes</taxon>
    </lineage>
</organism>
<protein>
    <submittedName>
        <fullName evidence="1">Uncharacterized protein</fullName>
    </submittedName>
</protein>